<feature type="compositionally biased region" description="Basic and acidic residues" evidence="1">
    <location>
        <begin position="1"/>
        <end position="16"/>
    </location>
</feature>
<evidence type="ECO:0000313" key="2">
    <source>
        <dbReference type="Proteomes" id="UP000085678"/>
    </source>
</evidence>
<dbReference type="AlphaFoldDB" id="A0A1S3JST9"/>
<proteinExistence type="predicted"/>
<dbReference type="InParanoid" id="A0A1S3JST9"/>
<evidence type="ECO:0000256" key="1">
    <source>
        <dbReference type="SAM" id="MobiDB-lite"/>
    </source>
</evidence>
<sequence>MQSSEDHSRMEKEGHNFSESGKNNQVHATANENDKENLCPGSVTRNVSHTAETELFAEMVADITTMSLNSEQNTAWDGIQTGKNENEQEFTLAEKSLQLLLLQQYQDLLESMIKQQQQLAIVEEQLMWIMQNK</sequence>
<dbReference type="RefSeq" id="XP_013413418.1">
    <property type="nucleotide sequence ID" value="XM_013557964.1"/>
</dbReference>
<gene>
    <name evidence="3" type="primary">LOC106175811</name>
</gene>
<feature type="region of interest" description="Disordered" evidence="1">
    <location>
        <begin position="1"/>
        <end position="43"/>
    </location>
</feature>
<dbReference type="KEGG" id="lak:106175811"/>
<name>A0A1S3JST9_LINAN</name>
<keyword evidence="2" id="KW-1185">Reference proteome</keyword>
<accession>A0A1S3JST9</accession>
<dbReference type="GeneID" id="106175811"/>
<protein>
    <submittedName>
        <fullName evidence="3">Uncharacterized protein LOC106175811</fullName>
    </submittedName>
</protein>
<organism evidence="2 3">
    <name type="scientific">Lingula anatina</name>
    <name type="common">Brachiopod</name>
    <name type="synonym">Lingula unguis</name>
    <dbReference type="NCBI Taxonomy" id="7574"/>
    <lineage>
        <taxon>Eukaryota</taxon>
        <taxon>Metazoa</taxon>
        <taxon>Spiralia</taxon>
        <taxon>Lophotrochozoa</taxon>
        <taxon>Brachiopoda</taxon>
        <taxon>Linguliformea</taxon>
        <taxon>Lingulata</taxon>
        <taxon>Lingulida</taxon>
        <taxon>Linguloidea</taxon>
        <taxon>Lingulidae</taxon>
        <taxon>Lingula</taxon>
    </lineage>
</organism>
<reference evidence="3" key="1">
    <citation type="submission" date="2025-08" db="UniProtKB">
        <authorList>
            <consortium name="RefSeq"/>
        </authorList>
    </citation>
    <scope>IDENTIFICATION</scope>
    <source>
        <tissue evidence="3">Gonads</tissue>
    </source>
</reference>
<feature type="compositionally biased region" description="Polar residues" evidence="1">
    <location>
        <begin position="17"/>
        <end position="31"/>
    </location>
</feature>
<evidence type="ECO:0000313" key="3">
    <source>
        <dbReference type="RefSeq" id="XP_013413418.1"/>
    </source>
</evidence>
<dbReference type="Proteomes" id="UP000085678">
    <property type="component" value="Unplaced"/>
</dbReference>